<accession>A0ABR1WW95</accession>
<dbReference type="EMBL" id="JAQQWL010000002">
    <property type="protein sequence ID" value="KAK8087428.1"/>
    <property type="molecule type" value="Genomic_DNA"/>
</dbReference>
<reference evidence="1 2" key="1">
    <citation type="submission" date="2023-01" db="EMBL/GenBank/DDBJ databases">
        <title>Analysis of 21 Apiospora genomes using comparative genomics revels a genus with tremendous synthesis potential of carbohydrate active enzymes and secondary metabolites.</title>
        <authorList>
            <person name="Sorensen T."/>
        </authorList>
    </citation>
    <scope>NUCLEOTIDE SEQUENCE [LARGE SCALE GENOMIC DNA]</scope>
    <source>
        <strain evidence="1 2">CBS 135458</strain>
    </source>
</reference>
<organism evidence="1 2">
    <name type="scientific">Apiospora phragmitis</name>
    <dbReference type="NCBI Taxonomy" id="2905665"/>
    <lineage>
        <taxon>Eukaryota</taxon>
        <taxon>Fungi</taxon>
        <taxon>Dikarya</taxon>
        <taxon>Ascomycota</taxon>
        <taxon>Pezizomycotina</taxon>
        <taxon>Sordariomycetes</taxon>
        <taxon>Xylariomycetidae</taxon>
        <taxon>Amphisphaeriales</taxon>
        <taxon>Apiosporaceae</taxon>
        <taxon>Apiospora</taxon>
    </lineage>
</organism>
<proteinExistence type="predicted"/>
<sequence length="234" mass="26798">MSSTVFTSPSFCSGIKQSITVNLVNDQISTNHHGERLRGEILWDLLTSNFTLVSSNPENNHVTDFYPRWEPNQGQELNSTVSYVKSDIPTYLYKSFYGIKDGQFLPYPEQRLLDRWSTPEGDFDYSLVLGRVSYDEFLIVEREVPYMPSVEEAEEARSTLSQKGLPVELIDLVLEFAEYRETRALMVPHDPFHKQNREQLEHFLGECWKVMMRCDMMAKALGGGGGRDSLGLPD</sequence>
<gene>
    <name evidence="1" type="ORF">PG994_002402</name>
</gene>
<evidence type="ECO:0000313" key="1">
    <source>
        <dbReference type="EMBL" id="KAK8087428.1"/>
    </source>
</evidence>
<protein>
    <submittedName>
        <fullName evidence="1">Uncharacterized protein</fullName>
    </submittedName>
</protein>
<name>A0ABR1WW95_9PEZI</name>
<dbReference type="RefSeq" id="XP_066721952.1">
    <property type="nucleotide sequence ID" value="XM_066853811.1"/>
</dbReference>
<comment type="caution">
    <text evidence="1">The sequence shown here is derived from an EMBL/GenBank/DDBJ whole genome shotgun (WGS) entry which is preliminary data.</text>
</comment>
<evidence type="ECO:0000313" key="2">
    <source>
        <dbReference type="Proteomes" id="UP001480595"/>
    </source>
</evidence>
<keyword evidence="2" id="KW-1185">Reference proteome</keyword>
<dbReference type="Proteomes" id="UP001480595">
    <property type="component" value="Unassembled WGS sequence"/>
</dbReference>
<dbReference type="GeneID" id="92086874"/>